<feature type="transmembrane region" description="Helical" evidence="2">
    <location>
        <begin position="331"/>
        <end position="350"/>
    </location>
</feature>
<feature type="transmembrane region" description="Helical" evidence="2">
    <location>
        <begin position="610"/>
        <end position="631"/>
    </location>
</feature>
<keyword evidence="1" id="KW-0997">Cell inner membrane</keyword>
<evidence type="ECO:0000259" key="3">
    <source>
        <dbReference type="Pfam" id="PF06808"/>
    </source>
</evidence>
<accession>I3D689</accession>
<feature type="transmembrane region" description="Helical" evidence="2">
    <location>
        <begin position="714"/>
        <end position="732"/>
    </location>
</feature>
<dbReference type="RefSeq" id="WP_005761697.1">
    <property type="nucleotide sequence ID" value="NZ_AJSX01000047.1"/>
</dbReference>
<feature type="transmembrane region" description="Helical" evidence="2">
    <location>
        <begin position="652"/>
        <end position="671"/>
    </location>
</feature>
<feature type="transmembrane region" description="Helical" evidence="2">
    <location>
        <begin position="108"/>
        <end position="126"/>
    </location>
</feature>
<dbReference type="PATRIC" id="fig|1095749.3.peg.2023"/>
<feature type="transmembrane region" description="Helical" evidence="2">
    <location>
        <begin position="158"/>
        <end position="175"/>
    </location>
</feature>
<dbReference type="eggNOG" id="COG4666">
    <property type="taxonomic scope" value="Bacteria"/>
</dbReference>
<feature type="transmembrane region" description="Helical" evidence="2">
    <location>
        <begin position="455"/>
        <end position="473"/>
    </location>
</feature>
<reference evidence="4 5" key="1">
    <citation type="submission" date="2012-03" db="EMBL/GenBank/DDBJ databases">
        <authorList>
            <person name="Harkins D.M."/>
            <person name="Madupu R."/>
            <person name="Durkin A.S."/>
            <person name="Torralba M."/>
            <person name="Methe B."/>
            <person name="Sutton G.G."/>
            <person name="Nelson K.E."/>
        </authorList>
    </citation>
    <scope>NUCLEOTIDE SEQUENCE [LARGE SCALE GENOMIC DNA]</scope>
    <source>
        <strain evidence="4 5">CCUG 2042</strain>
    </source>
</reference>
<dbReference type="GO" id="GO:0022857">
    <property type="term" value="F:transmembrane transporter activity"/>
    <property type="evidence" value="ECO:0007669"/>
    <property type="project" value="UniProtKB-UniRule"/>
</dbReference>
<dbReference type="PANTHER" id="PTHR43849">
    <property type="entry name" value="BLL3936 PROTEIN"/>
    <property type="match status" value="1"/>
</dbReference>
<keyword evidence="2" id="KW-0812">Transmembrane</keyword>
<comment type="function">
    <text evidence="1">Part of the tripartite ATP-independent periplasmic (TRAP) transport system.</text>
</comment>
<dbReference type="Pfam" id="PF11874">
    <property type="entry name" value="DUF3394"/>
    <property type="match status" value="1"/>
</dbReference>
<dbReference type="Proteomes" id="UP000006457">
    <property type="component" value="Unassembled WGS sequence"/>
</dbReference>
<dbReference type="PANTHER" id="PTHR43849:SF2">
    <property type="entry name" value="BLL3936 PROTEIN"/>
    <property type="match status" value="1"/>
</dbReference>
<keyword evidence="1" id="KW-1003">Cell membrane</keyword>
<feature type="transmembrane region" description="Helical" evidence="2">
    <location>
        <begin position="403"/>
        <end position="422"/>
    </location>
</feature>
<dbReference type="OrthoDB" id="9759894at2"/>
<feature type="transmembrane region" description="Helical" evidence="2">
    <location>
        <begin position="683"/>
        <end position="702"/>
    </location>
</feature>
<dbReference type="Pfam" id="PF06808">
    <property type="entry name" value="DctM"/>
    <property type="match status" value="1"/>
</dbReference>
<comment type="subcellular location">
    <subcellularLocation>
        <location evidence="1">Cell inner membrane</location>
        <topology evidence="1">Multi-pass membrane protein</topology>
    </subcellularLocation>
</comment>
<dbReference type="EMBL" id="AJSX01000047">
    <property type="protein sequence ID" value="EIJ67232.1"/>
    <property type="molecule type" value="Genomic_DNA"/>
</dbReference>
<sequence>MSEPKTAIYDDLQDMVASNDTGGRTPTGVAKKTIVYVAILWSIFQIYYASPLPFILQEWLSSLGINLNVVVDDTKARSIHLAFAMFLAFLSYPAFANSPKHKIPALDWCFAFLGAFLGLYYIFFYEGLVKRFGAPNLQDIIAGCIGVLLVLEATRRSLGLPLVVIAIIFLLYNFFGQYFPSDWLISHRTGSLAHIINQQWVTTEGVFGIALGVSTKYVFLFVLFGALLDKAGAGNYFIKTAFAYLGHLRGGPAKAAVVSSGLTGLISGSSIANVVTTGTFTIPMMKRVGFTNEKAGAVEVASSVNGQIMPPVMGAAAFLMIEYINMPYNELIKHAFLPALISYIALVYIVHLEACKMNLQGLARVEPPKPFLISLIRTLASFLIICILYFAVKFGLGWIDEVIPQHSLLIVCIILTIVYLLLIRRVASFPDLEVDDPNSPIATLPATKPTVNSGLHYLIPVVVLLWCLMVEMLSPGLSAFWGTITLIAIQLTQRPLLNFFRKQPITKALLKQGWQELLEGLESGGRNMTGIGLATATAGIIVGVVALTGFGVQLSGVIELLSMGNIILMLILVAIFSLILGMGLPTTANYIVVSSLMAIVIVEVGRQNGLIVPLIAVHLFVFYFGIMADVTPPVGLASFAAAAISGGSPIKTGMVAFIYSLRTAILPFLFIFNTDLLLLDVGWAKGILVFISATTGVLLFTAGTMNYFFTKNKWWETILLLILAFALFRPGFFMERIIPSERHIEPVQMVQQLQNVKVGEKFMLKVSGVNPYGKPIEFYAQLPVPEGATGEERVKKLGLTLMQTDDKITIDGVETPKVIIDLVEIDSEAAKAGLNWDQTIIDVALPQDAPAKEWIFIPAFILAFLIGYNQRRRLKQH</sequence>
<dbReference type="GO" id="GO:0005886">
    <property type="term" value="C:plasma membrane"/>
    <property type="evidence" value="ECO:0007669"/>
    <property type="project" value="UniProtKB-SubCell"/>
</dbReference>
<feature type="transmembrane region" description="Helical" evidence="2">
    <location>
        <begin position="560"/>
        <end position="580"/>
    </location>
</feature>
<feature type="transmembrane region" description="Helical" evidence="2">
    <location>
        <begin position="76"/>
        <end position="96"/>
    </location>
</feature>
<evidence type="ECO:0000256" key="1">
    <source>
        <dbReference type="RuleBase" id="RU369079"/>
    </source>
</evidence>
<evidence type="ECO:0000256" key="2">
    <source>
        <dbReference type="SAM" id="Phobius"/>
    </source>
</evidence>
<name>I3D689_9PAST</name>
<keyword evidence="1" id="KW-0813">Transport</keyword>
<feature type="transmembrane region" description="Helical" evidence="2">
    <location>
        <begin position="34"/>
        <end position="56"/>
    </location>
</feature>
<gene>
    <name evidence="4" type="ORF">HMPREF1052_0686</name>
</gene>
<feature type="transmembrane region" description="Helical" evidence="2">
    <location>
        <begin position="206"/>
        <end position="228"/>
    </location>
</feature>
<dbReference type="InterPro" id="IPR010656">
    <property type="entry name" value="DctM"/>
</dbReference>
<dbReference type="AlphaFoldDB" id="I3D689"/>
<keyword evidence="5" id="KW-1185">Reference proteome</keyword>
<feature type="transmembrane region" description="Helical" evidence="2">
    <location>
        <begin position="371"/>
        <end position="391"/>
    </location>
</feature>
<dbReference type="InterPro" id="IPR011853">
    <property type="entry name" value="TRAP_DctM-Dct_fused"/>
</dbReference>
<dbReference type="InterPro" id="IPR021814">
    <property type="entry name" value="DUF3394"/>
</dbReference>
<proteinExistence type="predicted"/>
<comment type="caution">
    <text evidence="4">The sequence shown here is derived from an EMBL/GenBank/DDBJ whole genome shotgun (WGS) entry which is preliminary data.</text>
</comment>
<organism evidence="4 5">
    <name type="scientific">Pasteurella bettyae CCUG 2042</name>
    <dbReference type="NCBI Taxonomy" id="1095749"/>
    <lineage>
        <taxon>Bacteria</taxon>
        <taxon>Pseudomonadati</taxon>
        <taxon>Pseudomonadota</taxon>
        <taxon>Gammaproteobacteria</taxon>
        <taxon>Pasteurellales</taxon>
        <taxon>Pasteurellaceae</taxon>
        <taxon>Pasteurella</taxon>
    </lineage>
</organism>
<feature type="transmembrane region" description="Helical" evidence="2">
    <location>
        <begin position="132"/>
        <end position="151"/>
    </location>
</feature>
<dbReference type="NCBIfam" id="TIGR02123">
    <property type="entry name" value="TRAP_fused"/>
    <property type="match status" value="1"/>
</dbReference>
<feature type="domain" description="TRAP C4-dicarboxylate transport system permease DctM subunit" evidence="3">
    <location>
        <begin position="145"/>
        <end position="680"/>
    </location>
</feature>
<feature type="transmembrane region" description="Helical" evidence="2">
    <location>
        <begin position="531"/>
        <end position="554"/>
    </location>
</feature>
<evidence type="ECO:0000313" key="5">
    <source>
        <dbReference type="Proteomes" id="UP000006457"/>
    </source>
</evidence>
<feature type="transmembrane region" description="Helical" evidence="2">
    <location>
        <begin position="587"/>
        <end position="604"/>
    </location>
</feature>
<keyword evidence="2" id="KW-1133">Transmembrane helix</keyword>
<evidence type="ECO:0000313" key="4">
    <source>
        <dbReference type="EMBL" id="EIJ67232.1"/>
    </source>
</evidence>
<keyword evidence="2" id="KW-0472">Membrane</keyword>
<protein>
    <submittedName>
        <fullName evidence="4">TRAP transporter, 4TM/12TM fusion protein</fullName>
    </submittedName>
</protein>